<comment type="caution">
    <text evidence="1">The sequence shown here is derived from an EMBL/GenBank/DDBJ whole genome shotgun (WGS) entry which is preliminary data.</text>
</comment>
<reference evidence="1" key="1">
    <citation type="journal article" date="2014" name="Front. Microbiol.">
        <title>High frequency of phylogenetically diverse reductive dehalogenase-homologous genes in deep subseafloor sedimentary metagenomes.</title>
        <authorList>
            <person name="Kawai M."/>
            <person name="Futagami T."/>
            <person name="Toyoda A."/>
            <person name="Takaki Y."/>
            <person name="Nishi S."/>
            <person name="Hori S."/>
            <person name="Arai W."/>
            <person name="Tsubouchi T."/>
            <person name="Morono Y."/>
            <person name="Uchiyama I."/>
            <person name="Ito T."/>
            <person name="Fujiyama A."/>
            <person name="Inagaki F."/>
            <person name="Takami H."/>
        </authorList>
    </citation>
    <scope>NUCLEOTIDE SEQUENCE</scope>
    <source>
        <strain evidence="1">Expedition CK06-06</strain>
    </source>
</reference>
<feature type="non-terminal residue" evidence="1">
    <location>
        <position position="1"/>
    </location>
</feature>
<organism evidence="1">
    <name type="scientific">marine sediment metagenome</name>
    <dbReference type="NCBI Taxonomy" id="412755"/>
    <lineage>
        <taxon>unclassified sequences</taxon>
        <taxon>metagenomes</taxon>
        <taxon>ecological metagenomes</taxon>
    </lineage>
</organism>
<accession>X1Q3Q0</accession>
<protein>
    <submittedName>
        <fullName evidence="1">Uncharacterized protein</fullName>
    </submittedName>
</protein>
<evidence type="ECO:0000313" key="1">
    <source>
        <dbReference type="EMBL" id="GAI63132.1"/>
    </source>
</evidence>
<name>X1Q3Q0_9ZZZZ</name>
<proteinExistence type="predicted"/>
<dbReference type="AlphaFoldDB" id="X1Q3Q0"/>
<sequence length="115" mass="13616">VIFSDGKELDFYATIFPDIIFEQAICSNVFNQEQTRFLLGMMCAINFNRRIIEQFINMNPRIGESPDNYKKSLEFLHINHEKSRKDLEKNILLANKYFKFKELNKETKQNSSNAQ</sequence>
<gene>
    <name evidence="1" type="ORF">S12H4_08088</name>
</gene>
<dbReference type="EMBL" id="BARW01003081">
    <property type="protein sequence ID" value="GAI63132.1"/>
    <property type="molecule type" value="Genomic_DNA"/>
</dbReference>